<feature type="transmembrane region" description="Helical" evidence="1">
    <location>
        <begin position="359"/>
        <end position="381"/>
    </location>
</feature>
<sequence>MTLFTTDYLEYYLTLVAWIVHNGILSVLVSSGVFAIPFIAIIIQEWLKARTEGADEGNKGVLSSMRIENRIWVAIVVLMFAGIPFIDIDLGTIKYDQARSAQCQVNVPQPMDTGWSQSFSTLNNQSAKVPVWWAFMHTLSRAVTGASVAAIPCGTDLRQMRMDINTTRIDDPLLAQDVADFTHDCYGPARAKLFMSRPELDEAQMHDVTWIGSSYFVNTNGFYDTYHAKTPRDGWPYDSNRDAGLAQVPSGAGYPTCHQWWSDGSNGLRTRLLAQVDPSLLNRMAGWAGFLSRAEVDNSVIRAIASPRQQKLNQGTVYTDYGGQIDKTLPNIVTRTTGDVGLAVGAIPAFPAMDVVRQALPMVLALLKMALVICIPLVLLMGTYDLKTVVAISVVQFALFFVDFWFQLARWIDSTILDALYGSGWGWNRPVTNFDPVMGLNNAFGDLLLNFVMGTMFIVLPGFWVGALSWAGVRAGNLVQMMTMGTDGAKSAGSKGPGTISRPLK</sequence>
<gene>
    <name evidence="3" type="ORF">GIW75_06045</name>
</gene>
<feature type="transmembrane region" description="Helical" evidence="1">
    <location>
        <begin position="388"/>
        <end position="408"/>
    </location>
</feature>
<evidence type="ECO:0000259" key="2">
    <source>
        <dbReference type="Pfam" id="PF07916"/>
    </source>
</evidence>
<dbReference type="Pfam" id="PF07916">
    <property type="entry name" value="TraG_N"/>
    <property type="match status" value="1"/>
</dbReference>
<dbReference type="EMBL" id="WKEW01000012">
    <property type="protein sequence ID" value="MCF5056519.1"/>
    <property type="molecule type" value="Genomic_DNA"/>
</dbReference>
<accession>A0AAW5A5B4</accession>
<organism evidence="3 4">
    <name type="scientific">Pseudomonas proteolytica</name>
    <dbReference type="NCBI Taxonomy" id="219574"/>
    <lineage>
        <taxon>Bacteria</taxon>
        <taxon>Pseudomonadati</taxon>
        <taxon>Pseudomonadota</taxon>
        <taxon>Gammaproteobacteria</taxon>
        <taxon>Pseudomonadales</taxon>
        <taxon>Pseudomonadaceae</taxon>
        <taxon>Pseudomonas</taxon>
    </lineage>
</organism>
<dbReference type="AlphaFoldDB" id="A0AAW5A5B4"/>
<dbReference type="InterPro" id="IPR012931">
    <property type="entry name" value="TraG_N_Proteobacteria"/>
</dbReference>
<keyword evidence="4" id="KW-1185">Reference proteome</keyword>
<name>A0AAW5A5B4_9PSED</name>
<evidence type="ECO:0000313" key="4">
    <source>
        <dbReference type="Proteomes" id="UP000814172"/>
    </source>
</evidence>
<reference evidence="3 4" key="1">
    <citation type="submission" date="2019-11" db="EMBL/GenBank/DDBJ databases">
        <title>Epiphytic Pseudomonas syringae from cherry orchards.</title>
        <authorList>
            <person name="Hulin M.T."/>
        </authorList>
    </citation>
    <scope>NUCLEOTIDE SEQUENCE [LARGE SCALE GENOMIC DNA]</scope>
    <source>
        <strain evidence="3 4">PA-6-9F</strain>
    </source>
</reference>
<evidence type="ECO:0000313" key="3">
    <source>
        <dbReference type="EMBL" id="MCF5056519.1"/>
    </source>
</evidence>
<keyword evidence="1" id="KW-0812">Transmembrane</keyword>
<feature type="transmembrane region" description="Helical" evidence="1">
    <location>
        <begin position="71"/>
        <end position="93"/>
    </location>
</feature>
<proteinExistence type="predicted"/>
<protein>
    <submittedName>
        <fullName evidence="3">Conjugal transfer protein TraG</fullName>
    </submittedName>
</protein>
<feature type="domain" description="TraG N-terminal Proteobacteria" evidence="2">
    <location>
        <begin position="10"/>
        <end position="489"/>
    </location>
</feature>
<evidence type="ECO:0000256" key="1">
    <source>
        <dbReference type="SAM" id="Phobius"/>
    </source>
</evidence>
<keyword evidence="1" id="KW-0472">Membrane</keyword>
<dbReference type="Proteomes" id="UP000814172">
    <property type="component" value="Unassembled WGS sequence"/>
</dbReference>
<dbReference type="RefSeq" id="WP_092234876.1">
    <property type="nucleotide sequence ID" value="NZ_FNTR01000004.1"/>
</dbReference>
<feature type="transmembrane region" description="Helical" evidence="1">
    <location>
        <begin position="447"/>
        <end position="473"/>
    </location>
</feature>
<comment type="caution">
    <text evidence="3">The sequence shown here is derived from an EMBL/GenBank/DDBJ whole genome shotgun (WGS) entry which is preliminary data.</text>
</comment>
<feature type="transmembrane region" description="Helical" evidence="1">
    <location>
        <begin position="12"/>
        <end position="43"/>
    </location>
</feature>
<dbReference type="GeneID" id="55540361"/>
<keyword evidence="1" id="KW-1133">Transmembrane helix</keyword>